<dbReference type="InterPro" id="IPR016181">
    <property type="entry name" value="Acyl_CoA_acyltransferase"/>
</dbReference>
<reference evidence="2 3" key="1">
    <citation type="journal article" date="2006" name="PLoS Genet.">
        <title>Secrets of soil survival revealed by the genome sequence of Arthrobacter aurescens TC1.</title>
        <authorList>
            <person name="Mongodin E.F."/>
            <person name="Shapir N."/>
            <person name="Daugherty S.C."/>
            <person name="DeBoy R.T."/>
            <person name="Emerson J.B."/>
            <person name="Shvartzbeyn A."/>
            <person name="Radune D."/>
            <person name="Vamathevan J."/>
            <person name="Riggs F."/>
            <person name="Grinberg V."/>
            <person name="Khouri H."/>
            <person name="Wackett L.P."/>
            <person name="Nelson K.E."/>
            <person name="Sadowsky M.J."/>
        </authorList>
    </citation>
    <scope>NUCLEOTIDE SEQUENCE [LARGE SCALE GENOMIC DNA]</scope>
    <source>
        <strain evidence="2 3">TC1</strain>
    </source>
</reference>
<dbReference type="Gene3D" id="3.40.630.30">
    <property type="match status" value="1"/>
</dbReference>
<accession>A1R5I7</accession>
<dbReference type="KEGG" id="aau:AAur_1739"/>
<protein>
    <submittedName>
        <fullName evidence="2">Acetyltransferase, GNAT family protein</fullName>
    </submittedName>
</protein>
<dbReference type="EMBL" id="CP000474">
    <property type="protein sequence ID" value="ABM07405.1"/>
    <property type="molecule type" value="Genomic_DNA"/>
</dbReference>
<gene>
    <name evidence="2" type="ordered locus">AAur_1739</name>
</gene>
<keyword evidence="3" id="KW-1185">Reference proteome</keyword>
<dbReference type="PROSITE" id="PS51186">
    <property type="entry name" value="GNAT"/>
    <property type="match status" value="1"/>
</dbReference>
<evidence type="ECO:0000313" key="2">
    <source>
        <dbReference type="EMBL" id="ABM07405.1"/>
    </source>
</evidence>
<dbReference type="GO" id="GO:0016747">
    <property type="term" value="F:acyltransferase activity, transferring groups other than amino-acyl groups"/>
    <property type="evidence" value="ECO:0007669"/>
    <property type="project" value="InterPro"/>
</dbReference>
<dbReference type="STRING" id="290340.AAur_1739"/>
<dbReference type="HOGENOM" id="CLU_1552118_0_0_11"/>
<evidence type="ECO:0000313" key="3">
    <source>
        <dbReference type="Proteomes" id="UP000000637"/>
    </source>
</evidence>
<organism evidence="2 3">
    <name type="scientific">Paenarthrobacter aurescens (strain TC1)</name>
    <dbReference type="NCBI Taxonomy" id="290340"/>
    <lineage>
        <taxon>Bacteria</taxon>
        <taxon>Bacillati</taxon>
        <taxon>Actinomycetota</taxon>
        <taxon>Actinomycetes</taxon>
        <taxon>Micrococcales</taxon>
        <taxon>Micrococcaceae</taxon>
        <taxon>Paenarthrobacter</taxon>
    </lineage>
</organism>
<dbReference type="Pfam" id="PF00583">
    <property type="entry name" value="Acetyltransf_1"/>
    <property type="match status" value="1"/>
</dbReference>
<dbReference type="SUPFAM" id="SSF55729">
    <property type="entry name" value="Acyl-CoA N-acyltransferases (Nat)"/>
    <property type="match status" value="1"/>
</dbReference>
<dbReference type="InterPro" id="IPR000182">
    <property type="entry name" value="GNAT_dom"/>
</dbReference>
<sequence>MDRRPPISYRIAAGLLKGAQSRRLRPSDYDELADLIEHWKPEKARRFRMGRPYANRYLSSLVAANDVGIVGWLEGAHRSPYAWQRFHDLPEDGGGTSCSFVDFLFVEAGNRRANIGSKLLTAFETEAVDFGNDFMGLSLDSADHLQAQAFYRAHGYTRSKSILYGHLMGKTL</sequence>
<proteinExistence type="predicted"/>
<name>A1R5I7_PAEAT</name>
<evidence type="ECO:0000259" key="1">
    <source>
        <dbReference type="PROSITE" id="PS51186"/>
    </source>
</evidence>
<feature type="domain" description="N-acetyltransferase" evidence="1">
    <location>
        <begin position="19"/>
        <end position="172"/>
    </location>
</feature>
<dbReference type="AlphaFoldDB" id="A1R5I7"/>
<dbReference type="Proteomes" id="UP000000637">
    <property type="component" value="Chromosome"/>
</dbReference>